<keyword evidence="12" id="KW-0624">Polysaccharide degradation</keyword>
<evidence type="ECO:0000256" key="8">
    <source>
        <dbReference type="ARBA" id="ARBA00023024"/>
    </source>
</evidence>
<dbReference type="InterPro" id="IPR036861">
    <property type="entry name" value="Endochitinase-like_sf"/>
</dbReference>
<dbReference type="PANTHER" id="PTHR47700">
    <property type="entry name" value="V CHITINASE, PUTATIVE (AFU_ORTHOLOGUE AFUA_6G13720)-RELATED"/>
    <property type="match status" value="1"/>
</dbReference>
<dbReference type="InterPro" id="IPR011583">
    <property type="entry name" value="Chitinase_II/V-like_cat"/>
</dbReference>
<evidence type="ECO:0000256" key="15">
    <source>
        <dbReference type="SAM" id="SignalP"/>
    </source>
</evidence>
<dbReference type="SUPFAM" id="SSF54106">
    <property type="entry name" value="LysM domain"/>
    <property type="match status" value="2"/>
</dbReference>
<dbReference type="Gene3D" id="3.10.50.10">
    <property type="match status" value="1"/>
</dbReference>
<keyword evidence="15" id="KW-0732">Signal</keyword>
<evidence type="ECO:0000313" key="18">
    <source>
        <dbReference type="EMBL" id="ORY65197.1"/>
    </source>
</evidence>
<dbReference type="InterPro" id="IPR001223">
    <property type="entry name" value="Glyco_hydro18_cat"/>
</dbReference>
<evidence type="ECO:0000256" key="9">
    <source>
        <dbReference type="ARBA" id="ARBA00023026"/>
    </source>
</evidence>
<comment type="similarity">
    <text evidence="3">Belongs to the glycosyl hydrolase 18 family. Chitinase class V subfamily.</text>
</comment>
<keyword evidence="19" id="KW-1185">Reference proteome</keyword>
<feature type="signal peptide" evidence="15">
    <location>
        <begin position="1"/>
        <end position="18"/>
    </location>
</feature>
<dbReference type="RefSeq" id="XP_040716349.1">
    <property type="nucleotide sequence ID" value="XM_040863775.1"/>
</dbReference>
<dbReference type="EC" id="3.2.1.14" evidence="4"/>
<evidence type="ECO:0000256" key="2">
    <source>
        <dbReference type="ARBA" id="ARBA00004613"/>
    </source>
</evidence>
<evidence type="ECO:0000256" key="3">
    <source>
        <dbReference type="ARBA" id="ARBA00008682"/>
    </source>
</evidence>
<gene>
    <name evidence="18" type="ORF">BCR38DRAFT_484654</name>
</gene>
<feature type="domain" description="LysM" evidence="16">
    <location>
        <begin position="337"/>
        <end position="382"/>
    </location>
</feature>
<dbReference type="Proteomes" id="UP000193689">
    <property type="component" value="Unassembled WGS sequence"/>
</dbReference>
<dbReference type="OrthoDB" id="73875at2759"/>
<feature type="region of interest" description="Disordered" evidence="14">
    <location>
        <begin position="464"/>
        <end position="485"/>
    </location>
</feature>
<dbReference type="GO" id="GO:0008061">
    <property type="term" value="F:chitin binding"/>
    <property type="evidence" value="ECO:0007669"/>
    <property type="project" value="UniProtKB-KW"/>
</dbReference>
<accession>A0A1Y2E144</accession>
<dbReference type="InterPro" id="IPR017853">
    <property type="entry name" value="GH"/>
</dbReference>
<keyword evidence="10" id="KW-0119">Carbohydrate metabolism</keyword>
<evidence type="ECO:0000256" key="7">
    <source>
        <dbReference type="ARBA" id="ARBA00022801"/>
    </source>
</evidence>
<dbReference type="GeneID" id="63779987"/>
<dbReference type="SUPFAM" id="SSF54556">
    <property type="entry name" value="Chitinase insertion domain"/>
    <property type="match status" value="1"/>
</dbReference>
<dbReference type="PROSITE" id="PS51910">
    <property type="entry name" value="GH18_2"/>
    <property type="match status" value="1"/>
</dbReference>
<dbReference type="Pfam" id="PF00704">
    <property type="entry name" value="Glyco_hydro_18"/>
    <property type="match status" value="1"/>
</dbReference>
<dbReference type="EMBL" id="MCFJ01000006">
    <property type="protein sequence ID" value="ORY65197.1"/>
    <property type="molecule type" value="Genomic_DNA"/>
</dbReference>
<dbReference type="InterPro" id="IPR029070">
    <property type="entry name" value="Chitinase_insertion_sf"/>
</dbReference>
<evidence type="ECO:0000259" key="16">
    <source>
        <dbReference type="PROSITE" id="PS51782"/>
    </source>
</evidence>
<proteinExistence type="inferred from homology"/>
<comment type="caution">
    <text evidence="18">The sequence shown here is derived from an EMBL/GenBank/DDBJ whole genome shotgun (WGS) entry which is preliminary data.</text>
</comment>
<evidence type="ECO:0000256" key="12">
    <source>
        <dbReference type="ARBA" id="ARBA00023326"/>
    </source>
</evidence>
<feature type="domain" description="LysM" evidence="16">
    <location>
        <begin position="405"/>
        <end position="454"/>
    </location>
</feature>
<keyword evidence="6" id="KW-0147">Chitin-binding</keyword>
<evidence type="ECO:0000259" key="17">
    <source>
        <dbReference type="PROSITE" id="PS51910"/>
    </source>
</evidence>
<comment type="catalytic activity">
    <reaction evidence="1">
        <text>Random endo-hydrolysis of N-acetyl-beta-D-glucosaminide (1-&gt;4)-beta-linkages in chitin and chitodextrins.</text>
        <dbReference type="EC" id="3.2.1.14"/>
    </reaction>
</comment>
<dbReference type="SMART" id="SM00270">
    <property type="entry name" value="ChtBD1"/>
    <property type="match status" value="1"/>
</dbReference>
<keyword evidence="7 13" id="KW-0378">Hydrolase</keyword>
<evidence type="ECO:0000313" key="19">
    <source>
        <dbReference type="Proteomes" id="UP000193689"/>
    </source>
</evidence>
<organism evidence="18 19">
    <name type="scientific">Pseudomassariella vexata</name>
    <dbReference type="NCBI Taxonomy" id="1141098"/>
    <lineage>
        <taxon>Eukaryota</taxon>
        <taxon>Fungi</taxon>
        <taxon>Dikarya</taxon>
        <taxon>Ascomycota</taxon>
        <taxon>Pezizomycotina</taxon>
        <taxon>Sordariomycetes</taxon>
        <taxon>Xylariomycetidae</taxon>
        <taxon>Amphisphaeriales</taxon>
        <taxon>Pseudomassariaceae</taxon>
        <taxon>Pseudomassariella</taxon>
    </lineage>
</organism>
<dbReference type="CDD" id="cd00035">
    <property type="entry name" value="ChtBD1"/>
    <property type="match status" value="1"/>
</dbReference>
<dbReference type="PANTHER" id="PTHR47700:SF2">
    <property type="entry name" value="CHITINASE"/>
    <property type="match status" value="1"/>
</dbReference>
<dbReference type="InterPro" id="IPR053214">
    <property type="entry name" value="LysM12-like"/>
</dbReference>
<dbReference type="STRING" id="1141098.A0A1Y2E144"/>
<evidence type="ECO:0000256" key="5">
    <source>
        <dbReference type="ARBA" id="ARBA00022525"/>
    </source>
</evidence>
<dbReference type="InterPro" id="IPR001579">
    <property type="entry name" value="Glyco_hydro_18_chit_AS"/>
</dbReference>
<dbReference type="SMART" id="SM00257">
    <property type="entry name" value="LysM"/>
    <property type="match status" value="2"/>
</dbReference>
<dbReference type="InterPro" id="IPR001002">
    <property type="entry name" value="Chitin-bd_1"/>
</dbReference>
<evidence type="ECO:0000256" key="4">
    <source>
        <dbReference type="ARBA" id="ARBA00012729"/>
    </source>
</evidence>
<evidence type="ECO:0000256" key="11">
    <source>
        <dbReference type="ARBA" id="ARBA00023295"/>
    </source>
</evidence>
<dbReference type="InParanoid" id="A0A1Y2E144"/>
<sequence>MRLVVFASLACVFRLGYGAIDLDGNQVVEPATTKDDPAPIGDLTTYYSDQHDCPLPCTDYANVHSWITYFSVDRLRRCQGPMLLQFSISQLFDDPHSNIVIRSCTLGTDSTSIANTTATIKPVENPKTAVDNFQPSLDVAPACAVNGTEVQEKINIASSGNGGKTDDISRLLEGVQMFFSAQDNCDEHILFAHNKQTVAGIYIGAGLGKPTVNSVTAGLTASFLGRTSLPDRVVAQLCGNDRQPERVFGIAIDNTHDLTFVQKTVLAWSQGTCVADAKLTEAGSLPGAKIFDIASEPLALNSSSSNNTSAQDTLSTSRMIRRPPRAGYVNEKRAECKYIKVESGDGCASLASKCGISGADFTKYNPNPSLCSTLAPGDYVCCSAGDPHTDPKPDPPKPGADGVCATHLIANEETCASLAKTFGVTVDDIEKWNKGKTWAWTECKDMLLGYNMCLSDGLPPMPPPQQGTQCGPLVPGTQRPADSSTSLADLNPCPLKACCSNWGFCGVFPAHCDIHAPPGGGPGTKDKNFSNTCVSNCGNDIKQVSGPPATFQRVGYYSAFNMNRKCLWLKAKNSNTDGSYTHIHWAFGDIDPNTWKPVIKDGKDEWSDFKALTGVKRILSLGGWAFSTEPATYNIIRQAILENRDAFADNLVQFAKDEGLDGIDIDWEYPGAPDIMVGGKPIGDKNDGVGYLKFLTVLKQKIGTDKSVSIAAPASFWYLKAFPIDRIAKVIDYIIYMTYDLHGQWDYGNPNSFDMCNSGKCIRSHVNLTETRNSLSIITKAGVPNNKVFVGEASYGRSFHMAQDSCWGPMCEFTGSRAQSDANPGRCTDTGGYLAAAEIMEIISNGDGAKTFYDDKSNSDIMLYKGDYISYMTPATKDTRRDDWKALNFAGSIDWALDLQTFGRDDMDLPPDRPESGEGCVYGEDITLDSGDLCDFSCNFGFCPESLCTCYEQGPLEDLLPERPIGDIVAWDEFNVDLNRLCKFACKYGHCPENICMTRPVEPEVDVETVDDPNYYDYEAARRENANNCVIYRYPPQGFDGALQCYNPCKAIVEQAKSEDRTTNYGCVGWWPGTQEIPWQKVSGMGEVAGGKCSCDNWLLNELADDIIEALPMIAQIGCFIIMSTLKTLLDVGLDFIPGVGKAISAGLDMAMTAAQMVAYLYDEDQDPGGAFEWWLSPCGGSDLVPDEIKQAFDILSTVASGVSSFKKPKNLPKGSGKKGDRGNPKNPTAPRPGNGVTKPKSAAKCRISPAEATKRYGQAKNTLRMQECVKDKTVVTELVITSLTYAANAKPTQVMATCDPAWTQACYHYESAISVNPQWATLTCPPQAASTKHRENGVATRSWSSQHGGAGWKDKANRSWKRTCDRDEYPPAYLLEPNDPAMVFGGVDSRGQLVRYLPDAENRPAGSMWKGVCFKPPVADMSDKDLENKVKQAPVGAKQVIQQGAGSKILFKTQAAITVDQRPEFTMKYDHKARPNHGLNDNPCWPDGIARRDPGFALMTFDPYYVGQAPPYNYRAKYEKGVNGD</sequence>
<dbReference type="GO" id="GO:0000272">
    <property type="term" value="P:polysaccharide catabolic process"/>
    <property type="evidence" value="ECO:0007669"/>
    <property type="project" value="UniProtKB-KW"/>
</dbReference>
<evidence type="ECO:0000256" key="1">
    <source>
        <dbReference type="ARBA" id="ARBA00000822"/>
    </source>
</evidence>
<evidence type="ECO:0000256" key="6">
    <source>
        <dbReference type="ARBA" id="ARBA00022669"/>
    </source>
</evidence>
<feature type="chain" id="PRO_5013390819" description="chitinase" evidence="15">
    <location>
        <begin position="19"/>
        <end position="1526"/>
    </location>
</feature>
<dbReference type="Gene3D" id="3.20.20.80">
    <property type="entry name" value="Glycosidases"/>
    <property type="match status" value="1"/>
</dbReference>
<dbReference type="PROSITE" id="PS01095">
    <property type="entry name" value="GH18_1"/>
    <property type="match status" value="1"/>
</dbReference>
<dbReference type="SMART" id="SM00636">
    <property type="entry name" value="Glyco_18"/>
    <property type="match status" value="1"/>
</dbReference>
<keyword evidence="5" id="KW-0964">Secreted</keyword>
<reference evidence="18 19" key="1">
    <citation type="submission" date="2016-07" db="EMBL/GenBank/DDBJ databases">
        <title>Pervasive Adenine N6-methylation of Active Genes in Fungi.</title>
        <authorList>
            <consortium name="DOE Joint Genome Institute"/>
            <person name="Mondo S.J."/>
            <person name="Dannebaum R.O."/>
            <person name="Kuo R.C."/>
            <person name="Labutti K."/>
            <person name="Haridas S."/>
            <person name="Kuo A."/>
            <person name="Salamov A."/>
            <person name="Ahrendt S.R."/>
            <person name="Lipzen A."/>
            <person name="Sullivan W."/>
            <person name="Andreopoulos W.B."/>
            <person name="Clum A."/>
            <person name="Lindquist E."/>
            <person name="Daum C."/>
            <person name="Ramamoorthy G.K."/>
            <person name="Gryganskyi A."/>
            <person name="Culley D."/>
            <person name="Magnuson J.K."/>
            <person name="James T.Y."/>
            <person name="O'Malley M.A."/>
            <person name="Stajich J.E."/>
            <person name="Spatafora J.W."/>
            <person name="Visel A."/>
            <person name="Grigoriev I.V."/>
        </authorList>
    </citation>
    <scope>NUCLEOTIDE SEQUENCE [LARGE SCALE GENOMIC DNA]</scope>
    <source>
        <strain evidence="18 19">CBS 129021</strain>
    </source>
</reference>
<evidence type="ECO:0000256" key="14">
    <source>
        <dbReference type="SAM" id="MobiDB-lite"/>
    </source>
</evidence>
<dbReference type="SUPFAM" id="SSF57016">
    <property type="entry name" value="Plant lectins/antimicrobial peptides"/>
    <property type="match status" value="1"/>
</dbReference>
<dbReference type="SUPFAM" id="SSF51445">
    <property type="entry name" value="(Trans)glycosidases"/>
    <property type="match status" value="1"/>
</dbReference>
<dbReference type="Pfam" id="PF01476">
    <property type="entry name" value="LysM"/>
    <property type="match status" value="2"/>
</dbReference>
<dbReference type="Gene3D" id="3.30.60.10">
    <property type="entry name" value="Endochitinase-like"/>
    <property type="match status" value="1"/>
</dbReference>
<dbReference type="GO" id="GO:0008843">
    <property type="term" value="F:endochitinase activity"/>
    <property type="evidence" value="ECO:0007669"/>
    <property type="project" value="UniProtKB-EC"/>
</dbReference>
<dbReference type="InterPro" id="IPR036779">
    <property type="entry name" value="LysM_dom_sf"/>
</dbReference>
<protein>
    <recommendedName>
        <fullName evidence="4">chitinase</fullName>
        <ecNumber evidence="4">3.2.1.14</ecNumber>
    </recommendedName>
</protein>
<keyword evidence="9" id="KW-0843">Virulence</keyword>
<dbReference type="PROSITE" id="PS51782">
    <property type="entry name" value="LYSM"/>
    <property type="match status" value="2"/>
</dbReference>
<evidence type="ECO:0000256" key="13">
    <source>
        <dbReference type="RuleBase" id="RU000489"/>
    </source>
</evidence>
<dbReference type="GO" id="GO:0006032">
    <property type="term" value="P:chitin catabolic process"/>
    <property type="evidence" value="ECO:0007669"/>
    <property type="project" value="UniProtKB-KW"/>
</dbReference>
<feature type="domain" description="GH18" evidence="17">
    <location>
        <begin position="551"/>
        <end position="910"/>
    </location>
</feature>
<keyword evidence="11 13" id="KW-0326">Glycosidase</keyword>
<dbReference type="GO" id="GO:0005576">
    <property type="term" value="C:extracellular region"/>
    <property type="evidence" value="ECO:0007669"/>
    <property type="project" value="UniProtKB-SubCell"/>
</dbReference>
<dbReference type="Pfam" id="PF00187">
    <property type="entry name" value="Chitin_bind_1"/>
    <property type="match status" value="1"/>
</dbReference>
<name>A0A1Y2E144_9PEZI</name>
<dbReference type="Gene3D" id="3.10.350.10">
    <property type="entry name" value="LysM domain"/>
    <property type="match status" value="2"/>
</dbReference>
<dbReference type="CDD" id="cd02878">
    <property type="entry name" value="GH18_zymocin_alpha"/>
    <property type="match status" value="1"/>
</dbReference>
<dbReference type="CDD" id="cd00118">
    <property type="entry name" value="LysM"/>
    <property type="match status" value="2"/>
</dbReference>
<dbReference type="InterPro" id="IPR018392">
    <property type="entry name" value="LysM"/>
</dbReference>
<comment type="subcellular location">
    <subcellularLocation>
        <location evidence="2">Secreted</location>
    </subcellularLocation>
</comment>
<feature type="region of interest" description="Disordered" evidence="14">
    <location>
        <begin position="1207"/>
        <end position="1245"/>
    </location>
</feature>
<keyword evidence="8" id="KW-0146">Chitin degradation</keyword>
<evidence type="ECO:0000256" key="10">
    <source>
        <dbReference type="ARBA" id="ARBA00023277"/>
    </source>
</evidence>